<dbReference type="SUPFAM" id="SSF55594">
    <property type="entry name" value="HPr-like"/>
    <property type="match status" value="1"/>
</dbReference>
<evidence type="ECO:0000313" key="1">
    <source>
        <dbReference type="EMBL" id="CUN15467.1"/>
    </source>
</evidence>
<proteinExistence type="predicted"/>
<evidence type="ECO:0000313" key="2">
    <source>
        <dbReference type="Proteomes" id="UP000095553"/>
    </source>
</evidence>
<sequence length="77" mass="8732">MYDALIKLNSIKDLYSFVDILDKHSGTFEIVANDYVVDAKSLMSMLSLDLSKPLEFSFDSDEASDILSQLQPFILHE</sequence>
<evidence type="ECO:0008006" key="3">
    <source>
        <dbReference type="Google" id="ProtNLM"/>
    </source>
</evidence>
<dbReference type="Gene3D" id="3.30.1340.10">
    <property type="entry name" value="HPr-like"/>
    <property type="match status" value="1"/>
</dbReference>
<gene>
    <name evidence="1" type="ORF">ERS852571_02861</name>
</gene>
<dbReference type="EMBL" id="CYXY01000023">
    <property type="protein sequence ID" value="CUN15467.1"/>
    <property type="molecule type" value="Genomic_DNA"/>
</dbReference>
<accession>A0A173UMR1</accession>
<dbReference type="Proteomes" id="UP000095553">
    <property type="component" value="Unassembled WGS sequence"/>
</dbReference>
<dbReference type="AlphaFoldDB" id="A0A173UMR1"/>
<protein>
    <recommendedName>
        <fullName evidence="3">PTS HPr component phosphorylation site</fullName>
    </recommendedName>
</protein>
<name>A0A173UMR1_ANAHA</name>
<organism evidence="1 2">
    <name type="scientific">Anaerostipes hadrus</name>
    <dbReference type="NCBI Taxonomy" id="649756"/>
    <lineage>
        <taxon>Bacteria</taxon>
        <taxon>Bacillati</taxon>
        <taxon>Bacillota</taxon>
        <taxon>Clostridia</taxon>
        <taxon>Lachnospirales</taxon>
        <taxon>Lachnospiraceae</taxon>
        <taxon>Anaerostipes</taxon>
    </lineage>
</organism>
<dbReference type="RefSeq" id="WP_055073410.1">
    <property type="nucleotide sequence ID" value="NZ_CYXY01000023.1"/>
</dbReference>
<reference evidence="1 2" key="1">
    <citation type="submission" date="2015-09" db="EMBL/GenBank/DDBJ databases">
        <authorList>
            <consortium name="Pathogen Informatics"/>
        </authorList>
    </citation>
    <scope>NUCLEOTIDE SEQUENCE [LARGE SCALE GENOMIC DNA]</scope>
    <source>
        <strain evidence="1 2">2789STDY5834959</strain>
    </source>
</reference>
<dbReference type="InterPro" id="IPR035895">
    <property type="entry name" value="HPr-like_sf"/>
</dbReference>